<dbReference type="Proteomes" id="UP000555103">
    <property type="component" value="Unassembled WGS sequence"/>
</dbReference>
<proteinExistence type="predicted"/>
<accession>A0A840CS24</accession>
<evidence type="ECO:0008006" key="3">
    <source>
        <dbReference type="Google" id="ProtNLM"/>
    </source>
</evidence>
<gene>
    <name evidence="1" type="ORF">GGR21_003386</name>
</gene>
<reference evidence="1 2" key="1">
    <citation type="submission" date="2020-08" db="EMBL/GenBank/DDBJ databases">
        <title>Genomic Encyclopedia of Type Strains, Phase IV (KMG-IV): sequencing the most valuable type-strain genomes for metagenomic binning, comparative biology and taxonomic classification.</title>
        <authorList>
            <person name="Goeker M."/>
        </authorList>
    </citation>
    <scope>NUCLEOTIDE SEQUENCE [LARGE SCALE GENOMIC DNA]</scope>
    <source>
        <strain evidence="1 2">DSM 104969</strain>
    </source>
</reference>
<keyword evidence="2" id="KW-1185">Reference proteome</keyword>
<evidence type="ECO:0000313" key="1">
    <source>
        <dbReference type="EMBL" id="MBB4037469.1"/>
    </source>
</evidence>
<evidence type="ECO:0000313" key="2">
    <source>
        <dbReference type="Proteomes" id="UP000555103"/>
    </source>
</evidence>
<dbReference type="EMBL" id="JACIEP010000014">
    <property type="protein sequence ID" value="MBB4037469.1"/>
    <property type="molecule type" value="Genomic_DNA"/>
</dbReference>
<organism evidence="1 2">
    <name type="scientific">Dysgonomonas hofstadii</name>
    <dbReference type="NCBI Taxonomy" id="637886"/>
    <lineage>
        <taxon>Bacteria</taxon>
        <taxon>Pseudomonadati</taxon>
        <taxon>Bacteroidota</taxon>
        <taxon>Bacteroidia</taxon>
        <taxon>Bacteroidales</taxon>
        <taxon>Dysgonomonadaceae</taxon>
        <taxon>Dysgonomonas</taxon>
    </lineage>
</organism>
<sequence length="333" mass="38843">MRTNVHEDLIETIKTSLSEKDITLTKIEKDKIVSILADILCLGKEAIYRRLRGEVRFTFEEVAKISLSLGFSIDNIIGVKSNERAIFDLNLVETDDINRNYVRRLEEYINLFKRANRRSGAKLKCAFNSLPYFFYLRYENLAKFKLFKWAYQVKKLYSLPFREMEISKEAVAAQRTFVQEARNIKSASIILNQDIFSSFIREINYFHTLNLIDEDDIQNIKSELNQLLTEMELLTISGTYNTGADILLYLSNINIDASYILLNYDVHSYAHLNLYGISGIDSQSNKVCQTHNEWIDSLKRYSILITHGGEMQRYKFFQEQRMEINSLCSFISA</sequence>
<dbReference type="AlphaFoldDB" id="A0A840CS24"/>
<dbReference type="RefSeq" id="WP_183308313.1">
    <property type="nucleotide sequence ID" value="NZ_JACIEP010000014.1"/>
</dbReference>
<protein>
    <recommendedName>
        <fullName evidence="3">Transcription regulator BetR N-terminal domain-containing protein</fullName>
    </recommendedName>
</protein>
<comment type="caution">
    <text evidence="1">The sequence shown here is derived from an EMBL/GenBank/DDBJ whole genome shotgun (WGS) entry which is preliminary data.</text>
</comment>
<name>A0A840CS24_9BACT</name>